<dbReference type="EMBL" id="AECQ01000007">
    <property type="protein sequence ID" value="EFW24952.1"/>
    <property type="molecule type" value="Genomic_DNA"/>
</dbReference>
<dbReference type="Proteomes" id="UP000004097">
    <property type="component" value="Unassembled WGS sequence"/>
</dbReference>
<evidence type="ECO:0000256" key="2">
    <source>
        <dbReference type="ARBA" id="ARBA00022448"/>
    </source>
</evidence>
<dbReference type="OrthoDB" id="9815089at2"/>
<keyword evidence="6 9" id="KW-0812">Transmembrane</keyword>
<dbReference type="InterPro" id="IPR004700">
    <property type="entry name" value="PTS_IIC_man"/>
</dbReference>
<dbReference type="AlphaFoldDB" id="E7MLU6"/>
<feature type="transmembrane region" description="Helical" evidence="9">
    <location>
        <begin position="220"/>
        <end position="253"/>
    </location>
</feature>
<dbReference type="PROSITE" id="PS51106">
    <property type="entry name" value="PTS_EIIC_TYPE_4"/>
    <property type="match status" value="1"/>
</dbReference>
<sequence length="261" mass="27566">MNIIQAILIAIFIYLASIGSIVGNTIGWYSLGRPIVASLVVGIIMGNVPLAIQLGLLLQLANLGSVTPGGAVGWDLSYATYIGVAGALAFDTGDLATTTAVMWTFSVVGGAIGVAMWNVNYALNLFANRISYQGALEANPKKIAFANAGVGNIIGFLTRFIPAMILLSTTAVVGSQSGINVAEIIPAWFLITINTFGGMMAALGMGILLSFLIKEKWQWALVVFGFMLVGYLKLSMMACAMFAIIIAIVYYVLNGKGELHE</sequence>
<dbReference type="GO" id="GO:0009401">
    <property type="term" value="P:phosphoenolpyruvate-dependent sugar phosphotransferase system"/>
    <property type="evidence" value="ECO:0007669"/>
    <property type="project" value="UniProtKB-KW"/>
</dbReference>
<evidence type="ECO:0000313" key="10">
    <source>
        <dbReference type="EMBL" id="EFW24952.1"/>
    </source>
</evidence>
<organism evidence="10 11">
    <name type="scientific">Solobacterium moorei F0204</name>
    <dbReference type="NCBI Taxonomy" id="706433"/>
    <lineage>
        <taxon>Bacteria</taxon>
        <taxon>Bacillati</taxon>
        <taxon>Bacillota</taxon>
        <taxon>Erysipelotrichia</taxon>
        <taxon>Erysipelotrichales</taxon>
        <taxon>Erysipelotrichaceae</taxon>
        <taxon>Solobacterium</taxon>
    </lineage>
</organism>
<dbReference type="RefSeq" id="WP_006525349.1">
    <property type="nucleotide sequence ID" value="NZ_GL637648.1"/>
</dbReference>
<reference evidence="10 11" key="1">
    <citation type="submission" date="2010-08" db="EMBL/GenBank/DDBJ databases">
        <authorList>
            <person name="Weinstock G."/>
            <person name="Sodergren E."/>
            <person name="Clifton S."/>
            <person name="Fulton L."/>
            <person name="Fulton B."/>
            <person name="Courtney L."/>
            <person name="Fronick C."/>
            <person name="Harrison M."/>
            <person name="Strong C."/>
            <person name="Farmer C."/>
            <person name="Delahaunty K."/>
            <person name="Markovic C."/>
            <person name="Hall O."/>
            <person name="Minx P."/>
            <person name="Tomlinson C."/>
            <person name="Mitreva M."/>
            <person name="Hou S."/>
            <person name="Chen J."/>
            <person name="Wollam A."/>
            <person name="Pepin K.H."/>
            <person name="Johnson M."/>
            <person name="Bhonagiri V."/>
            <person name="Zhang X."/>
            <person name="Suruliraj S."/>
            <person name="Warren W."/>
            <person name="Chinwalla A."/>
            <person name="Mardis E.R."/>
            <person name="Wilson R.K."/>
        </authorList>
    </citation>
    <scope>NUCLEOTIDE SEQUENCE [LARGE SCALE GENOMIC DNA]</scope>
    <source>
        <strain evidence="10 11">F0204</strain>
    </source>
</reference>
<feature type="transmembrane region" description="Helical" evidence="9">
    <location>
        <begin position="7"/>
        <end position="29"/>
    </location>
</feature>
<keyword evidence="7 9" id="KW-1133">Transmembrane helix</keyword>
<feature type="transmembrane region" description="Helical" evidence="9">
    <location>
        <begin position="187"/>
        <end position="213"/>
    </location>
</feature>
<evidence type="ECO:0000256" key="7">
    <source>
        <dbReference type="ARBA" id="ARBA00022989"/>
    </source>
</evidence>
<feature type="transmembrane region" description="Helical" evidence="9">
    <location>
        <begin position="35"/>
        <end position="58"/>
    </location>
</feature>
<proteinExistence type="predicted"/>
<dbReference type="HOGENOM" id="CLU_069101_3_0_9"/>
<keyword evidence="2" id="KW-0813">Transport</keyword>
<feature type="transmembrane region" description="Helical" evidence="9">
    <location>
        <begin position="144"/>
        <end position="167"/>
    </location>
</feature>
<keyword evidence="11" id="KW-1185">Reference proteome</keyword>
<evidence type="ECO:0000256" key="9">
    <source>
        <dbReference type="SAM" id="Phobius"/>
    </source>
</evidence>
<dbReference type="GO" id="GO:0005886">
    <property type="term" value="C:plasma membrane"/>
    <property type="evidence" value="ECO:0007669"/>
    <property type="project" value="UniProtKB-SubCell"/>
</dbReference>
<evidence type="ECO:0000313" key="11">
    <source>
        <dbReference type="Proteomes" id="UP000004097"/>
    </source>
</evidence>
<evidence type="ECO:0000256" key="4">
    <source>
        <dbReference type="ARBA" id="ARBA00022597"/>
    </source>
</evidence>
<evidence type="ECO:0000256" key="6">
    <source>
        <dbReference type="ARBA" id="ARBA00022692"/>
    </source>
</evidence>
<evidence type="ECO:0000256" key="1">
    <source>
        <dbReference type="ARBA" id="ARBA00004651"/>
    </source>
</evidence>
<name>E7MLU6_9FIRM</name>
<evidence type="ECO:0000256" key="8">
    <source>
        <dbReference type="ARBA" id="ARBA00023136"/>
    </source>
</evidence>
<protein>
    <submittedName>
        <fullName evidence="10">PTS system, IIC component family protein</fullName>
    </submittedName>
</protein>
<evidence type="ECO:0000256" key="3">
    <source>
        <dbReference type="ARBA" id="ARBA00022475"/>
    </source>
</evidence>
<dbReference type="STRING" id="706433.HMPREF9430_00509"/>
<dbReference type="eggNOG" id="COG3715">
    <property type="taxonomic scope" value="Bacteria"/>
</dbReference>
<evidence type="ECO:0000256" key="5">
    <source>
        <dbReference type="ARBA" id="ARBA00022683"/>
    </source>
</evidence>
<accession>E7MLU6</accession>
<gene>
    <name evidence="10" type="ORF">HMPREF9430_00509</name>
</gene>
<feature type="transmembrane region" description="Helical" evidence="9">
    <location>
        <begin position="70"/>
        <end position="90"/>
    </location>
</feature>
<keyword evidence="8 9" id="KW-0472">Membrane</keyword>
<dbReference type="Pfam" id="PF03609">
    <property type="entry name" value="EII-Sor"/>
    <property type="match status" value="1"/>
</dbReference>
<keyword evidence="4" id="KW-0762">Sugar transport</keyword>
<keyword evidence="5" id="KW-0598">Phosphotransferase system</keyword>
<comment type="caution">
    <text evidence="10">The sequence shown here is derived from an EMBL/GenBank/DDBJ whole genome shotgun (WGS) entry which is preliminary data.</text>
</comment>
<comment type="subcellular location">
    <subcellularLocation>
        <location evidence="1">Cell membrane</location>
        <topology evidence="1">Multi-pass membrane protein</topology>
    </subcellularLocation>
</comment>
<feature type="transmembrane region" description="Helical" evidence="9">
    <location>
        <begin position="102"/>
        <end position="123"/>
    </location>
</feature>
<keyword evidence="3" id="KW-1003">Cell membrane</keyword>